<accession>W4JNP2</accession>
<feature type="non-terminal residue" evidence="1">
    <location>
        <position position="1"/>
    </location>
</feature>
<gene>
    <name evidence="1" type="ORF">HETIRDRAFT_243922</name>
</gene>
<sequence length="73" mass="8787">QAPSMVVIEIDREFDRFRSLLGAHKWAEVLSDPAEEQKDKFTRIFFCKLTTAREIEKDGWRRVDIKEVWFKGW</sequence>
<protein>
    <submittedName>
        <fullName evidence="1">Uncharacterized protein</fullName>
    </submittedName>
</protein>
<evidence type="ECO:0000313" key="1">
    <source>
        <dbReference type="EMBL" id="ETW74685.1"/>
    </source>
</evidence>
<dbReference type="Proteomes" id="UP000030671">
    <property type="component" value="Unassembled WGS sequence"/>
</dbReference>
<dbReference type="HOGENOM" id="CLU_2644860_0_0_1"/>
<dbReference type="GeneID" id="20669013"/>
<reference evidence="1 2" key="1">
    <citation type="journal article" date="2012" name="New Phytol.">
        <title>Insight into trade-off between wood decay and parasitism from the genome of a fungal forest pathogen.</title>
        <authorList>
            <person name="Olson A."/>
            <person name="Aerts A."/>
            <person name="Asiegbu F."/>
            <person name="Belbahri L."/>
            <person name="Bouzid O."/>
            <person name="Broberg A."/>
            <person name="Canback B."/>
            <person name="Coutinho P.M."/>
            <person name="Cullen D."/>
            <person name="Dalman K."/>
            <person name="Deflorio G."/>
            <person name="van Diepen L.T."/>
            <person name="Dunand C."/>
            <person name="Duplessis S."/>
            <person name="Durling M."/>
            <person name="Gonthier P."/>
            <person name="Grimwood J."/>
            <person name="Fossdal C.G."/>
            <person name="Hansson D."/>
            <person name="Henrissat B."/>
            <person name="Hietala A."/>
            <person name="Himmelstrand K."/>
            <person name="Hoffmeister D."/>
            <person name="Hogberg N."/>
            <person name="James T.Y."/>
            <person name="Karlsson M."/>
            <person name="Kohler A."/>
            <person name="Kues U."/>
            <person name="Lee Y.H."/>
            <person name="Lin Y.C."/>
            <person name="Lind M."/>
            <person name="Lindquist E."/>
            <person name="Lombard V."/>
            <person name="Lucas S."/>
            <person name="Lunden K."/>
            <person name="Morin E."/>
            <person name="Murat C."/>
            <person name="Park J."/>
            <person name="Raffaello T."/>
            <person name="Rouze P."/>
            <person name="Salamov A."/>
            <person name="Schmutz J."/>
            <person name="Solheim H."/>
            <person name="Stahlberg J."/>
            <person name="Velez H."/>
            <person name="de Vries R.P."/>
            <person name="Wiebenga A."/>
            <person name="Woodward S."/>
            <person name="Yakovlev I."/>
            <person name="Garbelotto M."/>
            <person name="Martin F."/>
            <person name="Grigoriev I.V."/>
            <person name="Stenlid J."/>
        </authorList>
    </citation>
    <scope>NUCLEOTIDE SEQUENCE [LARGE SCALE GENOMIC DNA]</scope>
    <source>
        <strain evidence="1 2">TC 32-1</strain>
    </source>
</reference>
<organism evidence="1 2">
    <name type="scientific">Heterobasidion irregulare (strain TC 32-1)</name>
    <dbReference type="NCBI Taxonomy" id="747525"/>
    <lineage>
        <taxon>Eukaryota</taxon>
        <taxon>Fungi</taxon>
        <taxon>Dikarya</taxon>
        <taxon>Basidiomycota</taxon>
        <taxon>Agaricomycotina</taxon>
        <taxon>Agaricomycetes</taxon>
        <taxon>Russulales</taxon>
        <taxon>Bondarzewiaceae</taxon>
        <taxon>Heterobasidion</taxon>
        <taxon>Heterobasidion annosum species complex</taxon>
    </lineage>
</organism>
<dbReference type="EMBL" id="KI925467">
    <property type="protein sequence ID" value="ETW74685.1"/>
    <property type="molecule type" value="Genomic_DNA"/>
</dbReference>
<dbReference type="RefSeq" id="XP_009553179.1">
    <property type="nucleotide sequence ID" value="XM_009554884.1"/>
</dbReference>
<dbReference type="AlphaFoldDB" id="W4JNP2"/>
<evidence type="ECO:0000313" key="2">
    <source>
        <dbReference type="Proteomes" id="UP000030671"/>
    </source>
</evidence>
<dbReference type="KEGG" id="hir:HETIRDRAFT_243922"/>
<feature type="non-terminal residue" evidence="1">
    <location>
        <position position="73"/>
    </location>
</feature>
<proteinExistence type="predicted"/>
<keyword evidence="2" id="KW-1185">Reference proteome</keyword>
<dbReference type="InParanoid" id="W4JNP2"/>
<name>W4JNP2_HETIT</name>
<dbReference type="OrthoDB" id="3243413at2759"/>